<dbReference type="Gene3D" id="3.40.50.1000">
    <property type="entry name" value="HAD superfamily/HAD-like"/>
    <property type="match status" value="1"/>
</dbReference>
<accession>A0A085VBB7</accession>
<organism evidence="1 2">
    <name type="scientific">Pseudomonas syringae</name>
    <dbReference type="NCBI Taxonomy" id="317"/>
    <lineage>
        <taxon>Bacteria</taxon>
        <taxon>Pseudomonadati</taxon>
        <taxon>Pseudomonadota</taxon>
        <taxon>Gammaproteobacteria</taxon>
        <taxon>Pseudomonadales</taxon>
        <taxon>Pseudomonadaceae</taxon>
        <taxon>Pseudomonas</taxon>
    </lineage>
</organism>
<dbReference type="Gene3D" id="1.10.150.750">
    <property type="match status" value="1"/>
</dbReference>
<gene>
    <name evidence="1" type="ORF">IV02_07575</name>
</gene>
<dbReference type="InterPro" id="IPR036412">
    <property type="entry name" value="HAD-like_sf"/>
</dbReference>
<dbReference type="AlphaFoldDB" id="A0A085VBB7"/>
<name>A0A085VBB7_PSESX</name>
<evidence type="ECO:0000313" key="2">
    <source>
        <dbReference type="Proteomes" id="UP000028643"/>
    </source>
</evidence>
<proteinExistence type="predicted"/>
<comment type="caution">
    <text evidence="1">The sequence shown here is derived from an EMBL/GenBank/DDBJ whole genome shotgun (WGS) entry which is preliminary data.</text>
</comment>
<dbReference type="SUPFAM" id="SSF56784">
    <property type="entry name" value="HAD-like"/>
    <property type="match status" value="1"/>
</dbReference>
<evidence type="ECO:0000313" key="1">
    <source>
        <dbReference type="EMBL" id="KFE52730.1"/>
    </source>
</evidence>
<dbReference type="InterPro" id="IPR023214">
    <property type="entry name" value="HAD_sf"/>
</dbReference>
<reference evidence="1 2" key="1">
    <citation type="submission" date="2014-07" db="EMBL/GenBank/DDBJ databases">
        <title>Draft Genome Sequences of Environmental Pseudomonas syringae strains.</title>
        <authorList>
            <person name="Baltrus D.A."/>
            <person name="Berge O."/>
            <person name="Morris C."/>
        </authorList>
    </citation>
    <scope>NUCLEOTIDE SEQUENCE [LARGE SCALE GENOMIC DNA]</scope>
    <source>
        <strain evidence="1 2">CEB003</strain>
    </source>
</reference>
<dbReference type="Proteomes" id="UP000028643">
    <property type="component" value="Unassembled WGS sequence"/>
</dbReference>
<protein>
    <submittedName>
        <fullName evidence="1">Haloacid dehalogenase</fullName>
    </submittedName>
</protein>
<dbReference type="RefSeq" id="WP_020289697.1">
    <property type="nucleotide sequence ID" value="NZ_JPQT01000096.1"/>
</dbReference>
<sequence>MKVTQYQALGFSFGTLVDRERGILDGLRPLAVQSATTTSDDQLLMAYRHMADELTAAGSDISPSAFQGQLYQRLAHQLHVTPGWDESVAFSSSSSQWPIFEDAPGALQYLSKFYRLILIAPPHGTDVGSLLRRLPVVFDAIIEPQSDDWHASLDTALQGLGLERMQMLPVRSTETDDPWNERVDFPVCTLRRDHGQPWNNSPQALDGKRCEYASLADLVHAHQKALHA</sequence>
<dbReference type="PATRIC" id="fig|317.174.peg.1542"/>
<dbReference type="EMBL" id="JPQT01000096">
    <property type="protein sequence ID" value="KFE52730.1"/>
    <property type="molecule type" value="Genomic_DNA"/>
</dbReference>